<accession>A0A1W9YYY3</accession>
<dbReference type="EMBL" id="MVHJ01000006">
    <property type="protein sequence ID" value="ORA05288.1"/>
    <property type="molecule type" value="Genomic_DNA"/>
</dbReference>
<reference evidence="2 3" key="1">
    <citation type="submission" date="2017-02" db="EMBL/GenBank/DDBJ databases">
        <title>The new phylogeny of genus Mycobacterium.</title>
        <authorList>
            <person name="Tortoli E."/>
            <person name="Trovato A."/>
            <person name="Cirillo D.M."/>
        </authorList>
    </citation>
    <scope>NUCLEOTIDE SEQUENCE [LARGE SCALE GENOMIC DNA]</scope>
    <source>
        <strain evidence="2 3">DSM 45578</strain>
    </source>
</reference>
<dbReference type="Gene3D" id="3.30.750.24">
    <property type="entry name" value="STAS domain"/>
    <property type="match status" value="1"/>
</dbReference>
<gene>
    <name evidence="2" type="ORF">BST17_08665</name>
</gene>
<dbReference type="OrthoDB" id="3393696at2"/>
<dbReference type="GO" id="GO:0043856">
    <property type="term" value="F:anti-sigma factor antagonist activity"/>
    <property type="evidence" value="ECO:0007669"/>
    <property type="project" value="TreeGrafter"/>
</dbReference>
<proteinExistence type="predicted"/>
<dbReference type="AlphaFoldDB" id="A0A1W9YYY3"/>
<sequence length="126" mass="13234">MTEPGKIIVNTTRVNTTVIMNCSGDLDVTTAAILERQIEDALRTDPAAIVVDLTELDFLAARGMNVLIAATGRLGDRVKFLVVADGPKTRRPMTLIGVDNQVSLHPTRATALAAVDPAGPGATLSV</sequence>
<dbReference type="PANTHER" id="PTHR33495">
    <property type="entry name" value="ANTI-SIGMA FACTOR ANTAGONIST TM_1081-RELATED-RELATED"/>
    <property type="match status" value="1"/>
</dbReference>
<dbReference type="PROSITE" id="PS50801">
    <property type="entry name" value="STAS"/>
    <property type="match status" value="1"/>
</dbReference>
<dbReference type="InterPro" id="IPR002645">
    <property type="entry name" value="STAS_dom"/>
</dbReference>
<dbReference type="Proteomes" id="UP000192366">
    <property type="component" value="Unassembled WGS sequence"/>
</dbReference>
<comment type="caution">
    <text evidence="2">The sequence shown here is derived from an EMBL/GenBank/DDBJ whole genome shotgun (WGS) entry which is preliminary data.</text>
</comment>
<dbReference type="InterPro" id="IPR036513">
    <property type="entry name" value="STAS_dom_sf"/>
</dbReference>
<keyword evidence="3" id="KW-1185">Reference proteome</keyword>
<evidence type="ECO:0000313" key="3">
    <source>
        <dbReference type="Proteomes" id="UP000192366"/>
    </source>
</evidence>
<dbReference type="PANTHER" id="PTHR33495:SF13">
    <property type="entry name" value="ANTI-SIGMA-F FACTOR ANTAGONIST RSFB"/>
    <property type="match status" value="1"/>
</dbReference>
<name>A0A1W9YYY3_MYCBA</name>
<dbReference type="CDD" id="cd07043">
    <property type="entry name" value="STAS_anti-anti-sigma_factors"/>
    <property type="match status" value="1"/>
</dbReference>
<organism evidence="2 3">
    <name type="scientific">Mycolicibacterium bacteremicum</name>
    <name type="common">Mycobacterium bacteremicum</name>
    <dbReference type="NCBI Taxonomy" id="564198"/>
    <lineage>
        <taxon>Bacteria</taxon>
        <taxon>Bacillati</taxon>
        <taxon>Actinomycetota</taxon>
        <taxon>Actinomycetes</taxon>
        <taxon>Mycobacteriales</taxon>
        <taxon>Mycobacteriaceae</taxon>
        <taxon>Mycolicibacterium</taxon>
    </lineage>
</organism>
<dbReference type="Pfam" id="PF01740">
    <property type="entry name" value="STAS"/>
    <property type="match status" value="1"/>
</dbReference>
<dbReference type="SUPFAM" id="SSF52091">
    <property type="entry name" value="SpoIIaa-like"/>
    <property type="match status" value="1"/>
</dbReference>
<dbReference type="STRING" id="564198.BST17_08665"/>
<protein>
    <recommendedName>
        <fullName evidence="1">STAS domain-containing protein</fullName>
    </recommendedName>
</protein>
<feature type="domain" description="STAS" evidence="1">
    <location>
        <begin position="7"/>
        <end position="118"/>
    </location>
</feature>
<evidence type="ECO:0000259" key="1">
    <source>
        <dbReference type="PROSITE" id="PS50801"/>
    </source>
</evidence>
<evidence type="ECO:0000313" key="2">
    <source>
        <dbReference type="EMBL" id="ORA05288.1"/>
    </source>
</evidence>